<dbReference type="InterPro" id="IPR002483">
    <property type="entry name" value="PWI_dom"/>
</dbReference>
<evidence type="ECO:0000313" key="5">
    <source>
        <dbReference type="Proteomes" id="UP000185904"/>
    </source>
</evidence>
<keyword evidence="5" id="KW-1185">Reference proteome</keyword>
<dbReference type="GO" id="GO:0006397">
    <property type="term" value="P:mRNA processing"/>
    <property type="evidence" value="ECO:0007669"/>
    <property type="project" value="UniProtKB-KW"/>
</dbReference>
<dbReference type="RefSeq" id="XP_022502746.1">
    <property type="nucleotide sequence ID" value="XM_022641215.1"/>
</dbReference>
<dbReference type="GO" id="GO:0048024">
    <property type="term" value="P:regulation of mRNA splicing, via spliceosome"/>
    <property type="evidence" value="ECO:0007669"/>
    <property type="project" value="TreeGrafter"/>
</dbReference>
<evidence type="ECO:0000313" key="4">
    <source>
        <dbReference type="EMBL" id="OAL37734.1"/>
    </source>
</evidence>
<dbReference type="OrthoDB" id="163257at2759"/>
<dbReference type="SMART" id="SM00311">
    <property type="entry name" value="PWI"/>
    <property type="match status" value="1"/>
</dbReference>
<sequence>MATAVDQKLLRQTKFPPEFNQKVDMKKVNVEVMKKWIAGKISEILGSEDDVVIELCFNLLEGSRFPDIKALQISLTGFLDKDTPKFCKELWNLCLSAQSNAQGVPKELLEAKKLELIQEKRPWRLKTKGTTNKLKSGILIRFDSVSGPSAVVVAVVLADEVDEDLTRDLRDTRGLPHVAEDLHIEALRPAGRPTFMFLGIEVSLSFPVSLTFLTTFSSCWPICVQVKLEIQNQNQVQVQVEVGTILTEPFTSTQKRTQFKEQESDQVTPAEGLRQVEKTFGKTTASKPFSFKPQSKSEPQTAAIPPRTLLFIVPVKVKITRQTEELQKGRADILKGRNARDVRRLSRSPDEYDSRRRGSRSRSRSRRPHHKRRLSLQRYEPAARRRRNTSSDESSPEAKRRKRDASDDEVMRDTPGKQSVDRHGDGDSE</sequence>
<feature type="compositionally biased region" description="Basic residues" evidence="2">
    <location>
        <begin position="357"/>
        <end position="375"/>
    </location>
</feature>
<dbReference type="InterPro" id="IPR052225">
    <property type="entry name" value="Ser/Arg_repetitive_matrix"/>
</dbReference>
<organism evidence="4 5">
    <name type="scientific">Fonsecaea nubica</name>
    <dbReference type="NCBI Taxonomy" id="856822"/>
    <lineage>
        <taxon>Eukaryota</taxon>
        <taxon>Fungi</taxon>
        <taxon>Dikarya</taxon>
        <taxon>Ascomycota</taxon>
        <taxon>Pezizomycotina</taxon>
        <taxon>Eurotiomycetes</taxon>
        <taxon>Chaetothyriomycetidae</taxon>
        <taxon>Chaetothyriales</taxon>
        <taxon>Herpotrichiellaceae</taxon>
        <taxon>Fonsecaea</taxon>
    </lineage>
</organism>
<gene>
    <name evidence="4" type="ORF">AYO20_02911</name>
</gene>
<reference evidence="4 5" key="1">
    <citation type="submission" date="2016-03" db="EMBL/GenBank/DDBJ databases">
        <title>The draft genome sequence of Fonsecaea nubica causative agent of cutaneous subcutaneous infection in human host.</title>
        <authorList>
            <person name="Costa F."/>
            <person name="Sybren D.H."/>
            <person name="Raittz R.T."/>
            <person name="Weiss V.A."/>
            <person name="Leao A.C."/>
            <person name="Gomes R."/>
            <person name="De Souza E.M."/>
            <person name="Pedrosa F.O."/>
            <person name="Steffens M.B."/>
            <person name="Bombassaro A."/>
            <person name="Tadra-Sfeir M.Z."/>
            <person name="Moreno L.F."/>
            <person name="Najafzadeh M.J."/>
            <person name="Felipe M.S."/>
            <person name="Teixeira M."/>
            <person name="Sun J."/>
            <person name="Xi L."/>
            <person name="Castro M.A."/>
            <person name="Vicente V.A."/>
        </authorList>
    </citation>
    <scope>NUCLEOTIDE SEQUENCE [LARGE SCALE GENOMIC DNA]</scope>
    <source>
        <strain evidence="4 5">CBS 269.64</strain>
    </source>
</reference>
<dbReference type="Pfam" id="PF01480">
    <property type="entry name" value="PWI"/>
    <property type="match status" value="1"/>
</dbReference>
<feature type="compositionally biased region" description="Basic and acidic residues" evidence="2">
    <location>
        <begin position="337"/>
        <end position="356"/>
    </location>
</feature>
<dbReference type="PROSITE" id="PS51025">
    <property type="entry name" value="PWI"/>
    <property type="match status" value="1"/>
</dbReference>
<feature type="domain" description="PWI" evidence="3">
    <location>
        <begin position="12"/>
        <end position="111"/>
    </location>
</feature>
<dbReference type="PANTHER" id="PTHR23148:SF0">
    <property type="entry name" value="SERINE_ARGININE REPETITIVE MATRIX PROTEIN 1"/>
    <property type="match status" value="1"/>
</dbReference>
<evidence type="ECO:0000256" key="1">
    <source>
        <dbReference type="ARBA" id="ARBA00022664"/>
    </source>
</evidence>
<dbReference type="AlphaFoldDB" id="A0A178D8Q1"/>
<dbReference type="SUPFAM" id="SSF101233">
    <property type="entry name" value="PWI domain"/>
    <property type="match status" value="1"/>
</dbReference>
<dbReference type="EMBL" id="LVCJ01000013">
    <property type="protein sequence ID" value="OAL37734.1"/>
    <property type="molecule type" value="Genomic_DNA"/>
</dbReference>
<proteinExistence type="predicted"/>
<protein>
    <recommendedName>
        <fullName evidence="3">PWI domain-containing protein</fullName>
    </recommendedName>
</protein>
<keyword evidence="1" id="KW-0507">mRNA processing</keyword>
<dbReference type="Gene3D" id="1.20.1390.10">
    <property type="entry name" value="PWI domain"/>
    <property type="match status" value="1"/>
</dbReference>
<comment type="caution">
    <text evidence="4">The sequence shown here is derived from an EMBL/GenBank/DDBJ whole genome shotgun (WGS) entry which is preliminary data.</text>
</comment>
<feature type="compositionally biased region" description="Basic and acidic residues" evidence="2">
    <location>
        <begin position="409"/>
        <end position="429"/>
    </location>
</feature>
<dbReference type="GO" id="GO:0005681">
    <property type="term" value="C:spliceosomal complex"/>
    <property type="evidence" value="ECO:0007669"/>
    <property type="project" value="TreeGrafter"/>
</dbReference>
<evidence type="ECO:0000259" key="3">
    <source>
        <dbReference type="PROSITE" id="PS51025"/>
    </source>
</evidence>
<dbReference type="Proteomes" id="UP000185904">
    <property type="component" value="Unassembled WGS sequence"/>
</dbReference>
<feature type="region of interest" description="Disordered" evidence="2">
    <location>
        <begin position="337"/>
        <end position="429"/>
    </location>
</feature>
<accession>A0A178D8Q1</accession>
<dbReference type="GO" id="GO:0003723">
    <property type="term" value="F:RNA binding"/>
    <property type="evidence" value="ECO:0007669"/>
    <property type="project" value="TreeGrafter"/>
</dbReference>
<dbReference type="GeneID" id="34586334"/>
<evidence type="ECO:0000256" key="2">
    <source>
        <dbReference type="SAM" id="MobiDB-lite"/>
    </source>
</evidence>
<dbReference type="InterPro" id="IPR036483">
    <property type="entry name" value="PWI_dom_sf"/>
</dbReference>
<name>A0A178D8Q1_9EURO</name>
<dbReference type="PANTHER" id="PTHR23148">
    <property type="entry name" value="SERINE/ARGININE REGULATED NUCLEAR MATRIX PROTEIN"/>
    <property type="match status" value="1"/>
</dbReference>